<dbReference type="PANTHER" id="PTHR43401:SF3">
    <property type="entry name" value="L-GALACTONATE-5-DEHYDROGENASE"/>
    <property type="match status" value="1"/>
</dbReference>
<proteinExistence type="predicted"/>
<dbReference type="Pfam" id="PF00107">
    <property type="entry name" value="ADH_zinc_N"/>
    <property type="match status" value="1"/>
</dbReference>
<dbReference type="AlphaFoldDB" id="A0A072NPS8"/>
<comment type="caution">
    <text evidence="4">The sequence shown here is derived from an EMBL/GenBank/DDBJ whole genome shotgun (WGS) entry which is preliminary data.</text>
</comment>
<feature type="domain" description="Alcohol dehydrogenase-like C-terminal" evidence="2">
    <location>
        <begin position="171"/>
        <end position="297"/>
    </location>
</feature>
<accession>A0A072NPS8</accession>
<gene>
    <name evidence="4" type="ORF">M670_01250</name>
</gene>
<dbReference type="CDD" id="cd08261">
    <property type="entry name" value="Zn_ADH7"/>
    <property type="match status" value="1"/>
</dbReference>
<dbReference type="InterPro" id="IPR011032">
    <property type="entry name" value="GroES-like_sf"/>
</dbReference>
<evidence type="ECO:0000313" key="5">
    <source>
        <dbReference type="Proteomes" id="UP000027936"/>
    </source>
</evidence>
<keyword evidence="1" id="KW-0560">Oxidoreductase</keyword>
<dbReference type="SUPFAM" id="SSF51735">
    <property type="entry name" value="NAD(P)-binding Rossmann-fold domains"/>
    <property type="match status" value="1"/>
</dbReference>
<dbReference type="PATRIC" id="fig|1348973.3.peg.1223"/>
<dbReference type="SUPFAM" id="SSF50129">
    <property type="entry name" value="GroES-like"/>
    <property type="match status" value="1"/>
</dbReference>
<organism evidence="4 5">
    <name type="scientific">Schinkia azotoformans MEV2011</name>
    <dbReference type="NCBI Taxonomy" id="1348973"/>
    <lineage>
        <taxon>Bacteria</taxon>
        <taxon>Bacillati</taxon>
        <taxon>Bacillota</taxon>
        <taxon>Bacilli</taxon>
        <taxon>Bacillales</taxon>
        <taxon>Bacillaceae</taxon>
        <taxon>Calidifontibacillus/Schinkia group</taxon>
        <taxon>Schinkia</taxon>
    </lineage>
</organism>
<dbReference type="EMBL" id="JJRY01000003">
    <property type="protein sequence ID" value="KEF39481.1"/>
    <property type="molecule type" value="Genomic_DNA"/>
</dbReference>
<sequence>MKTIVCQQPGEMKMIEQERPSVIADNEVLVVVKRIGICGTDIHAYGGNQPFFAYPRVLGHELSAVVERVGAHVTKVEAGDLISVIPYMHCGECISCKNGKTNCCTNMKVLGVHIDGGMTEHLVLPESHVFKVNKLSLEEAAVIEPLCIGAHAVRRADIREGETVLIVGAGPIGMGAARFAKLQGAKTIIMDINEERLQACKEWAGCDFAVKASDAAVEELKAVNDGWLPTVVMDATGNKFSMTNAFDYVCHGGKVVYVGLVKDTITFNDPDFHAKELTLMGSRNATKEDFEYVIQSVKDGKVNAASYITHKINFDDAVSYFEAKSFNTNKALIVLE</sequence>
<dbReference type="RefSeq" id="WP_035194118.1">
    <property type="nucleotide sequence ID" value="NZ_JJRY01000003.1"/>
</dbReference>
<dbReference type="PANTHER" id="PTHR43401">
    <property type="entry name" value="L-THREONINE 3-DEHYDROGENASE"/>
    <property type="match status" value="1"/>
</dbReference>
<dbReference type="InterPro" id="IPR013149">
    <property type="entry name" value="ADH-like_C"/>
</dbReference>
<dbReference type="InterPro" id="IPR050129">
    <property type="entry name" value="Zn_alcohol_dh"/>
</dbReference>
<dbReference type="Pfam" id="PF08240">
    <property type="entry name" value="ADH_N"/>
    <property type="match status" value="1"/>
</dbReference>
<dbReference type="OrthoDB" id="9770238at2"/>
<evidence type="ECO:0000259" key="3">
    <source>
        <dbReference type="Pfam" id="PF08240"/>
    </source>
</evidence>
<protein>
    <submittedName>
        <fullName evidence="4">Theronine dehydrogenase-like Zn-dependent dehydrogenase</fullName>
    </submittedName>
</protein>
<reference evidence="4 5" key="1">
    <citation type="submission" date="2014-04" db="EMBL/GenBank/DDBJ databases">
        <title>Draft genome sequence of Bacillus azotoformans MEV2011, a (co-) denitrifying strain unable to grow in the presence of oxygen.</title>
        <authorList>
            <person name="Nielsen M."/>
            <person name="Schreiber L."/>
            <person name="Finster K."/>
            <person name="Schramm A."/>
        </authorList>
    </citation>
    <scope>NUCLEOTIDE SEQUENCE [LARGE SCALE GENOMIC DNA]</scope>
    <source>
        <strain evidence="4 5">MEV2011</strain>
    </source>
</reference>
<evidence type="ECO:0000256" key="1">
    <source>
        <dbReference type="ARBA" id="ARBA00023002"/>
    </source>
</evidence>
<dbReference type="Gene3D" id="3.90.180.10">
    <property type="entry name" value="Medium-chain alcohol dehydrogenases, catalytic domain"/>
    <property type="match status" value="1"/>
</dbReference>
<name>A0A072NPS8_SCHAZ</name>
<dbReference type="InterPro" id="IPR036291">
    <property type="entry name" value="NAD(P)-bd_dom_sf"/>
</dbReference>
<evidence type="ECO:0000313" key="4">
    <source>
        <dbReference type="EMBL" id="KEF39481.1"/>
    </source>
</evidence>
<evidence type="ECO:0000259" key="2">
    <source>
        <dbReference type="Pfam" id="PF00107"/>
    </source>
</evidence>
<dbReference type="InterPro" id="IPR013154">
    <property type="entry name" value="ADH-like_N"/>
</dbReference>
<dbReference type="GO" id="GO:0016491">
    <property type="term" value="F:oxidoreductase activity"/>
    <property type="evidence" value="ECO:0007669"/>
    <property type="project" value="UniProtKB-KW"/>
</dbReference>
<dbReference type="Gene3D" id="3.40.50.720">
    <property type="entry name" value="NAD(P)-binding Rossmann-like Domain"/>
    <property type="match status" value="1"/>
</dbReference>
<dbReference type="Proteomes" id="UP000027936">
    <property type="component" value="Unassembled WGS sequence"/>
</dbReference>
<feature type="domain" description="Alcohol dehydrogenase-like N-terminal" evidence="3">
    <location>
        <begin position="25"/>
        <end position="133"/>
    </location>
</feature>